<accession>A0ABT7EFF0</accession>
<dbReference type="Proteomes" id="UP001231915">
    <property type="component" value="Unassembled WGS sequence"/>
</dbReference>
<comment type="caution">
    <text evidence="1">The sequence shown here is derived from an EMBL/GenBank/DDBJ whole genome shotgun (WGS) entry which is preliminary data.</text>
</comment>
<keyword evidence="2" id="KW-1185">Reference proteome</keyword>
<organism evidence="1 2">
    <name type="scientific">Pseudoalteromonas obscura</name>
    <dbReference type="NCBI Taxonomy" id="3048491"/>
    <lineage>
        <taxon>Bacteria</taxon>
        <taxon>Pseudomonadati</taxon>
        <taxon>Pseudomonadota</taxon>
        <taxon>Gammaproteobacteria</taxon>
        <taxon>Alteromonadales</taxon>
        <taxon>Pseudoalteromonadaceae</taxon>
        <taxon>Pseudoalteromonas</taxon>
    </lineage>
</organism>
<protein>
    <submittedName>
        <fullName evidence="1">Uncharacterized protein</fullName>
    </submittedName>
</protein>
<evidence type="ECO:0000313" key="2">
    <source>
        <dbReference type="Proteomes" id="UP001231915"/>
    </source>
</evidence>
<dbReference type="EMBL" id="JASJUT010000001">
    <property type="protein sequence ID" value="MDK2594011.1"/>
    <property type="molecule type" value="Genomic_DNA"/>
</dbReference>
<sequence>MAVDIEHPINVKWVDGYAVISNEKKAINITIDNVSLLLNISAVFEDESMYFIAYHCTATKYDANAEVVGLYVSEVDIVSISKAKQSAVDCGFGIVLDMSLADKVISAVKE</sequence>
<gene>
    <name evidence="1" type="ORF">QNM18_02875</name>
</gene>
<evidence type="ECO:0000313" key="1">
    <source>
        <dbReference type="EMBL" id="MDK2594011.1"/>
    </source>
</evidence>
<proteinExistence type="predicted"/>
<reference evidence="1 2" key="1">
    <citation type="submission" date="2023-05" db="EMBL/GenBank/DDBJ databases">
        <title>Pseudoalteromonas ardens sp. nov., Pseudoalteromonas obscura sp. nov., and Pseudoalteromonas umbrosa sp. nov., isolated from the coral Montipora capitata.</title>
        <authorList>
            <person name="Thomas E.M."/>
            <person name="Smith E.M."/>
            <person name="Papke E."/>
            <person name="Shlafstein M.D."/>
            <person name="Oline D.K."/>
            <person name="Videau P."/>
            <person name="Saw J.H."/>
            <person name="Strangman W.K."/>
            <person name="Ushijima B."/>
        </authorList>
    </citation>
    <scope>NUCLEOTIDE SEQUENCE [LARGE SCALE GENOMIC DNA]</scope>
    <source>
        <strain evidence="1 2">P94</strain>
    </source>
</reference>
<name>A0ABT7EFF0_9GAMM</name>